<protein>
    <submittedName>
        <fullName evidence="1">Uncharacterized protein</fullName>
    </submittedName>
</protein>
<dbReference type="AlphaFoldDB" id="A0A9W7C9K4"/>
<keyword evidence="2" id="KW-1185">Reference proteome</keyword>
<name>A0A9W7C9K4_9STRA</name>
<proteinExistence type="predicted"/>
<evidence type="ECO:0000313" key="2">
    <source>
        <dbReference type="Proteomes" id="UP001165082"/>
    </source>
</evidence>
<dbReference type="OrthoDB" id="348976at2759"/>
<dbReference type="Proteomes" id="UP001165082">
    <property type="component" value="Unassembled WGS sequence"/>
</dbReference>
<reference evidence="1" key="1">
    <citation type="submission" date="2022-07" db="EMBL/GenBank/DDBJ databases">
        <title>Genome analysis of Parmales, a sister group of diatoms, reveals the evolutionary specialization of diatoms from phago-mixotrophs to photoautotrophs.</title>
        <authorList>
            <person name="Ban H."/>
            <person name="Sato S."/>
            <person name="Yoshikawa S."/>
            <person name="Kazumasa Y."/>
            <person name="Nakamura Y."/>
            <person name="Ichinomiya M."/>
            <person name="Saitoh K."/>
            <person name="Sato N."/>
            <person name="Blanc-Mathieu R."/>
            <person name="Endo H."/>
            <person name="Kuwata A."/>
            <person name="Ogata H."/>
        </authorList>
    </citation>
    <scope>NUCLEOTIDE SEQUENCE</scope>
</reference>
<sequence length="112" mass="12230">MSIKCPFFRRRAADTIDSATLILRFLISRHKSLLPGSLLTTTLPTPPGALPTTSAPKTPHLPLSTIASTISSDWSNNNYYITGRLTPSIYSSSCRFEGPDPDMPVVGLRKEP</sequence>
<comment type="caution">
    <text evidence="1">The sequence shown here is derived from an EMBL/GenBank/DDBJ whole genome shotgun (WGS) entry which is preliminary data.</text>
</comment>
<organism evidence="1 2">
    <name type="scientific">Triparma retinervis</name>
    <dbReference type="NCBI Taxonomy" id="2557542"/>
    <lineage>
        <taxon>Eukaryota</taxon>
        <taxon>Sar</taxon>
        <taxon>Stramenopiles</taxon>
        <taxon>Ochrophyta</taxon>
        <taxon>Bolidophyceae</taxon>
        <taxon>Parmales</taxon>
        <taxon>Triparmaceae</taxon>
        <taxon>Triparma</taxon>
    </lineage>
</organism>
<evidence type="ECO:0000313" key="1">
    <source>
        <dbReference type="EMBL" id="GMI05630.1"/>
    </source>
</evidence>
<accession>A0A9W7C9K4</accession>
<dbReference type="EMBL" id="BRXZ01000122">
    <property type="protein sequence ID" value="GMI05630.1"/>
    <property type="molecule type" value="Genomic_DNA"/>
</dbReference>
<gene>
    <name evidence="1" type="ORF">TrRE_jg7046</name>
</gene>